<dbReference type="PROSITE" id="PS00676">
    <property type="entry name" value="SIGMA54_INTERACT_2"/>
    <property type="match status" value="1"/>
</dbReference>
<dbReference type="KEGG" id="lao:AOX59_17905"/>
<dbReference type="InterPro" id="IPR036390">
    <property type="entry name" value="WH_DNA-bd_sf"/>
</dbReference>
<dbReference type="Pfam" id="PF03610">
    <property type="entry name" value="EIIA-man"/>
    <property type="match status" value="1"/>
</dbReference>
<proteinExistence type="predicted"/>
<evidence type="ECO:0000313" key="8">
    <source>
        <dbReference type="EMBL" id="ALX50286.1"/>
    </source>
</evidence>
<dbReference type="InterPro" id="IPR003593">
    <property type="entry name" value="AAA+_ATPase"/>
</dbReference>
<dbReference type="GO" id="GO:0009401">
    <property type="term" value="P:phosphoenolpyruvate-dependent sugar phosphotransferase system"/>
    <property type="evidence" value="ECO:0007669"/>
    <property type="project" value="InterPro"/>
</dbReference>
<dbReference type="SUPFAM" id="SSF46785">
    <property type="entry name" value="Winged helix' DNA-binding domain"/>
    <property type="match status" value="1"/>
</dbReference>
<name>A0A0U4FNQ3_9BACI</name>
<keyword evidence="4" id="KW-0238">DNA-binding</keyword>
<dbReference type="Gene3D" id="3.40.50.510">
    <property type="entry name" value="Phosphotransferase system, mannose-type IIA component"/>
    <property type="match status" value="1"/>
</dbReference>
<feature type="region of interest" description="Disordered" evidence="5">
    <location>
        <begin position="329"/>
        <end position="354"/>
    </location>
</feature>
<feature type="domain" description="PTS EIIA type-4" evidence="7">
    <location>
        <begin position="515"/>
        <end position="648"/>
    </location>
</feature>
<accession>A0A0U4FNQ3</accession>
<dbReference type="InterPro" id="IPR025943">
    <property type="entry name" value="Sigma_54_int_dom_ATP-bd_2"/>
</dbReference>
<evidence type="ECO:0000256" key="2">
    <source>
        <dbReference type="ARBA" id="ARBA00022741"/>
    </source>
</evidence>
<dbReference type="InterPro" id="IPR027417">
    <property type="entry name" value="P-loop_NTPase"/>
</dbReference>
<dbReference type="AlphaFoldDB" id="A0A0U4FNQ3"/>
<dbReference type="Proteomes" id="UP000050331">
    <property type="component" value="Chromosome"/>
</dbReference>
<dbReference type="Gene3D" id="3.40.50.300">
    <property type="entry name" value="P-loop containing nucleotide triphosphate hydrolases"/>
    <property type="match status" value="1"/>
</dbReference>
<protein>
    <submittedName>
        <fullName evidence="8">Uncharacterized protein</fullName>
    </submittedName>
</protein>
<evidence type="ECO:0000256" key="1">
    <source>
        <dbReference type="ARBA" id="ARBA00022679"/>
    </source>
</evidence>
<keyword evidence="3" id="KW-0067">ATP-binding</keyword>
<dbReference type="GO" id="GO:0003677">
    <property type="term" value="F:DNA binding"/>
    <property type="evidence" value="ECO:0007669"/>
    <property type="project" value="UniProtKB-KW"/>
</dbReference>
<dbReference type="InterPro" id="IPR036662">
    <property type="entry name" value="PTS_EIIA_man-typ_sf"/>
</dbReference>
<keyword evidence="1" id="KW-0808">Transferase</keyword>
<dbReference type="CDD" id="cd00009">
    <property type="entry name" value="AAA"/>
    <property type="match status" value="1"/>
</dbReference>
<feature type="domain" description="Sigma-54 factor interaction" evidence="6">
    <location>
        <begin position="69"/>
        <end position="303"/>
    </location>
</feature>
<dbReference type="PROSITE" id="PS51096">
    <property type="entry name" value="PTS_EIIA_TYPE_4"/>
    <property type="match status" value="1"/>
</dbReference>
<dbReference type="SUPFAM" id="SSF52540">
    <property type="entry name" value="P-loop containing nucleoside triphosphate hydrolases"/>
    <property type="match status" value="1"/>
</dbReference>
<organism evidence="8 9">
    <name type="scientific">Lentibacillus amyloliquefaciens</name>
    <dbReference type="NCBI Taxonomy" id="1472767"/>
    <lineage>
        <taxon>Bacteria</taxon>
        <taxon>Bacillati</taxon>
        <taxon>Bacillota</taxon>
        <taxon>Bacilli</taxon>
        <taxon>Bacillales</taxon>
        <taxon>Bacillaceae</taxon>
        <taxon>Lentibacillus</taxon>
    </lineage>
</organism>
<evidence type="ECO:0000259" key="7">
    <source>
        <dbReference type="PROSITE" id="PS51096"/>
    </source>
</evidence>
<dbReference type="STRING" id="1472767.AOX59_17905"/>
<gene>
    <name evidence="8" type="ORF">AOX59_17905</name>
</gene>
<dbReference type="SMART" id="SM00382">
    <property type="entry name" value="AAA"/>
    <property type="match status" value="1"/>
</dbReference>
<evidence type="ECO:0000256" key="5">
    <source>
        <dbReference type="SAM" id="MobiDB-lite"/>
    </source>
</evidence>
<dbReference type="EMBL" id="CP013862">
    <property type="protein sequence ID" value="ALX50286.1"/>
    <property type="molecule type" value="Genomic_DNA"/>
</dbReference>
<dbReference type="Gene3D" id="1.10.8.60">
    <property type="match status" value="1"/>
</dbReference>
<dbReference type="GO" id="GO:0016740">
    <property type="term" value="F:transferase activity"/>
    <property type="evidence" value="ECO:0007669"/>
    <property type="project" value="UniProtKB-KW"/>
</dbReference>
<dbReference type="GO" id="GO:0016020">
    <property type="term" value="C:membrane"/>
    <property type="evidence" value="ECO:0007669"/>
    <property type="project" value="InterPro"/>
</dbReference>
<dbReference type="InterPro" id="IPR025662">
    <property type="entry name" value="Sigma_54_int_dom_ATP-bd_1"/>
</dbReference>
<keyword evidence="9" id="KW-1185">Reference proteome</keyword>
<keyword evidence="2" id="KW-0547">Nucleotide-binding</keyword>
<sequence>MDIYQQLQKIGENGATAEEIGDSMEIDRSTASRYLNDLVKANRIIKIPGKPVKYTITQTEDDHSSEGNVIGSGESLQPLLETGMAALLYPSRPLPILLTGETGTGKSYLAEKLSNMAIENTKGNNDVPFIAFNCADYAQNPELLVGQIFGIKEGAFTGATENKTGLVEQADGGILFLDEIHRLPPSGQEMLFYMMDKGVYHRLGEATRERRAEVALIGATTEESENYLLSTLLRRFSVKLDVPPLRERTTDERKALIDHFLTDEAAKMKAELSIEDTCRQAFLAYDCPGNIGQLKSDIQIACAHAYLRYLNKQDDKVLVKLEDFPGDNPVKTSNIQQTKSTRKIESGSPAKSTSHLFPNIYERLDSKNKASRNRDNDDLQKVVLDYIRDLTEEYQQPSFSRNSWQHLIDDDLFQVLENTLDNLNAILPHEIHKSQLYVIGLHLQNYRNHLRENVQKDPIPVMIHPNATYRQAALQLASQLQTELGMALPHEEIELIAHFLTPEQHKTSDLTVEQELAVILVTHGKSTASSMAEVTNYLLGNNVISAVDMPLNISTEETYSRVKETINSMPDIRGALLLVDIGSLITMGDAIQHELNVPVKTLSSVNLPMVLEAGRQSLISDQTLDDMYHEAKKALLRFTEKEQQENSLQKKRLIATVCFTGEGAAQLLESWLENQLSTVDHDVLIRAVRIDPVTKDTSVLTDLKDYYDVIAIIGTVPVTIEGIPYIPAWELLQNEGIARMQKLLEITRKSAVPQIDDHVSGDDIYELIIRGLQEIVTYFNPKILADLLREQMPPIRNYYGWDSNRELGMWMHIGSLIDRILDTKLKEQTDQFLSSIPLDNLTVLSEAEREIWNPLFKQLDRTFHIELTDDIKRELVKLSR</sequence>
<dbReference type="PANTHER" id="PTHR32071">
    <property type="entry name" value="TRANSCRIPTIONAL REGULATORY PROTEIN"/>
    <property type="match status" value="1"/>
</dbReference>
<reference evidence="8 9" key="1">
    <citation type="submission" date="2016-01" db="EMBL/GenBank/DDBJ databases">
        <title>Complete genome sequence of strain Lentibacillus amyloliquefaciens LAM0015T isolated from saline sediment.</title>
        <authorList>
            <person name="Wang J.-L."/>
            <person name="He M.-X."/>
        </authorList>
    </citation>
    <scope>NUCLEOTIDE SEQUENCE [LARGE SCALE GENOMIC DNA]</scope>
    <source>
        <strain evidence="8 9">LAM0015</strain>
    </source>
</reference>
<dbReference type="PROSITE" id="PS50045">
    <property type="entry name" value="SIGMA54_INTERACT_4"/>
    <property type="match status" value="1"/>
</dbReference>
<evidence type="ECO:0000313" key="9">
    <source>
        <dbReference type="Proteomes" id="UP000050331"/>
    </source>
</evidence>
<dbReference type="GO" id="GO:0005524">
    <property type="term" value="F:ATP binding"/>
    <property type="evidence" value="ECO:0007669"/>
    <property type="project" value="UniProtKB-KW"/>
</dbReference>
<evidence type="ECO:0000256" key="3">
    <source>
        <dbReference type="ARBA" id="ARBA00022840"/>
    </source>
</evidence>
<dbReference type="InterPro" id="IPR004701">
    <property type="entry name" value="PTS_EIIA_man-typ"/>
</dbReference>
<feature type="compositionally biased region" description="Polar residues" evidence="5">
    <location>
        <begin position="330"/>
        <end position="339"/>
    </location>
</feature>
<dbReference type="PANTHER" id="PTHR32071:SF38">
    <property type="entry name" value="PSP OPERON TRANSCRIPTIONAL ACTIVATOR"/>
    <property type="match status" value="1"/>
</dbReference>
<dbReference type="GO" id="GO:0006355">
    <property type="term" value="P:regulation of DNA-templated transcription"/>
    <property type="evidence" value="ECO:0007669"/>
    <property type="project" value="InterPro"/>
</dbReference>
<dbReference type="InterPro" id="IPR002078">
    <property type="entry name" value="Sigma_54_int"/>
</dbReference>
<dbReference type="PROSITE" id="PS00675">
    <property type="entry name" value="SIGMA54_INTERACT_1"/>
    <property type="match status" value="1"/>
</dbReference>
<dbReference type="SUPFAM" id="SSF53062">
    <property type="entry name" value="PTS system fructose IIA component-like"/>
    <property type="match status" value="1"/>
</dbReference>
<evidence type="ECO:0000259" key="6">
    <source>
        <dbReference type="PROSITE" id="PS50045"/>
    </source>
</evidence>
<dbReference type="Pfam" id="PF00158">
    <property type="entry name" value="Sigma54_activat"/>
    <property type="match status" value="1"/>
</dbReference>
<dbReference type="RefSeq" id="WP_068447635.1">
    <property type="nucleotide sequence ID" value="NZ_CP013862.1"/>
</dbReference>
<evidence type="ECO:0000256" key="4">
    <source>
        <dbReference type="ARBA" id="ARBA00023125"/>
    </source>
</evidence>